<accession>A0A8H4QVF9</accession>
<dbReference type="InterPro" id="IPR012258">
    <property type="entry name" value="Acyl-CoA_oxidase"/>
</dbReference>
<dbReference type="EMBL" id="JAACJL010000018">
    <property type="protein sequence ID" value="KAF4618229.1"/>
    <property type="molecule type" value="Genomic_DNA"/>
</dbReference>
<protein>
    <recommendedName>
        <fullName evidence="1">Acyl-CoA oxidase C-alpha1 domain-containing protein</fullName>
    </recommendedName>
</protein>
<dbReference type="SUPFAM" id="SSF56645">
    <property type="entry name" value="Acyl-CoA dehydrogenase NM domain-like"/>
    <property type="match status" value="1"/>
</dbReference>
<dbReference type="PANTHER" id="PTHR10909:SF382">
    <property type="entry name" value="ACYL-COENZYME A OXIDASE"/>
    <property type="match status" value="1"/>
</dbReference>
<evidence type="ECO:0000313" key="2">
    <source>
        <dbReference type="EMBL" id="KAF4618229.1"/>
    </source>
</evidence>
<dbReference type="GO" id="GO:0055088">
    <property type="term" value="P:lipid homeostasis"/>
    <property type="evidence" value="ECO:0007669"/>
    <property type="project" value="TreeGrafter"/>
</dbReference>
<sequence>MPLILPAPLDFPTKHLPLTEDFQYVGQDERSYKDRLELSHRRAKAIVKAHNPQINDILFCSEKFWNAHIDPINTFDGAAVGLWTLQVNLAGGTLAAFIPSRPDLARLWKKVSNFEVSIHFLLTELGHGLDARSLETTAKHIPGKGFDLHTPNENAAKFMPASLPAGNMPRVAIVMAKLEINGKNHGIRPFLVPFNDGNVMCTGITSRPLPTPLGNKPMGYCITSFDHVQLPLSALLGELEPTINPRIHFLSEIWRIGIGSVCLTSAVIPSLKVAAYITAQYSRRRMISDPRGGMVPIISFRTQQAPILYALVQAIVLEAFFKDIRQYFTDRSLDNITQRNAFSTIFKAIAIAHWRKTSMNLADRCGAQGLFQHNEIVALQMDVRGVTIAEGDILVLSIRLASELTLNRYQVNPPKDPNSLLARHEGGLLEDMMKKLAQLKGRHRSEEFNKRLLGRSVPLVEAIGHRMAYEAAKAAGVDPLVLRLYEVEALLQDMSWYSERGLATKETTLEAEEECLTALYENLDQLLEHTGVKPYVFAPIVSEEAWKKFMGTLPVLQGNASVNILDPVVEASDKKSVVPRSKL</sequence>
<feature type="domain" description="Acyl-CoA oxidase C-alpha1" evidence="1">
    <location>
        <begin position="263"/>
        <end position="403"/>
    </location>
</feature>
<dbReference type="GO" id="GO:0005777">
    <property type="term" value="C:peroxisome"/>
    <property type="evidence" value="ECO:0007669"/>
    <property type="project" value="InterPro"/>
</dbReference>
<organism evidence="2 3">
    <name type="scientific">Agrocybe pediades</name>
    <dbReference type="NCBI Taxonomy" id="84607"/>
    <lineage>
        <taxon>Eukaryota</taxon>
        <taxon>Fungi</taxon>
        <taxon>Dikarya</taxon>
        <taxon>Basidiomycota</taxon>
        <taxon>Agaricomycotina</taxon>
        <taxon>Agaricomycetes</taxon>
        <taxon>Agaricomycetidae</taxon>
        <taxon>Agaricales</taxon>
        <taxon>Agaricineae</taxon>
        <taxon>Strophariaceae</taxon>
        <taxon>Agrocybe</taxon>
    </lineage>
</organism>
<dbReference type="InterPro" id="IPR009100">
    <property type="entry name" value="AcylCoA_DH/oxidase_NM_dom_sf"/>
</dbReference>
<dbReference type="Pfam" id="PF22924">
    <property type="entry name" value="ACOX_C_alpha1"/>
    <property type="match status" value="1"/>
</dbReference>
<gene>
    <name evidence="2" type="ORF">D9613_011551</name>
</gene>
<dbReference type="InterPro" id="IPR036250">
    <property type="entry name" value="AcylCo_DH-like_C"/>
</dbReference>
<evidence type="ECO:0000259" key="1">
    <source>
        <dbReference type="Pfam" id="PF22924"/>
    </source>
</evidence>
<dbReference type="GO" id="GO:0071949">
    <property type="term" value="F:FAD binding"/>
    <property type="evidence" value="ECO:0007669"/>
    <property type="project" value="InterPro"/>
</dbReference>
<dbReference type="GO" id="GO:0003997">
    <property type="term" value="F:acyl-CoA oxidase activity"/>
    <property type="evidence" value="ECO:0007669"/>
    <property type="project" value="InterPro"/>
</dbReference>
<reference evidence="2 3" key="1">
    <citation type="submission" date="2019-12" db="EMBL/GenBank/DDBJ databases">
        <authorList>
            <person name="Floudas D."/>
            <person name="Bentzer J."/>
            <person name="Ahren D."/>
            <person name="Johansson T."/>
            <person name="Persson P."/>
            <person name="Tunlid A."/>
        </authorList>
    </citation>
    <scope>NUCLEOTIDE SEQUENCE [LARGE SCALE GENOMIC DNA]</scope>
    <source>
        <strain evidence="2 3">CBS 102.39</strain>
    </source>
</reference>
<dbReference type="Gene3D" id="1.20.140.10">
    <property type="entry name" value="Butyryl-CoA Dehydrogenase, subunit A, domain 3"/>
    <property type="match status" value="1"/>
</dbReference>
<keyword evidence="3" id="KW-1185">Reference proteome</keyword>
<dbReference type="PANTHER" id="PTHR10909">
    <property type="entry name" value="ELECTRON TRANSPORT OXIDOREDUCTASE"/>
    <property type="match status" value="1"/>
</dbReference>
<dbReference type="InterPro" id="IPR055060">
    <property type="entry name" value="ACOX_C_alpha1"/>
</dbReference>
<dbReference type="GO" id="GO:0033540">
    <property type="term" value="P:fatty acid beta-oxidation using acyl-CoA oxidase"/>
    <property type="evidence" value="ECO:0007669"/>
    <property type="project" value="TreeGrafter"/>
</dbReference>
<evidence type="ECO:0000313" key="3">
    <source>
        <dbReference type="Proteomes" id="UP000521872"/>
    </source>
</evidence>
<dbReference type="InterPro" id="IPR046373">
    <property type="entry name" value="Acyl-CoA_Oxase/DH_mid-dom_sf"/>
</dbReference>
<dbReference type="SUPFAM" id="SSF47203">
    <property type="entry name" value="Acyl-CoA dehydrogenase C-terminal domain-like"/>
    <property type="match status" value="1"/>
</dbReference>
<dbReference type="GO" id="GO:0005504">
    <property type="term" value="F:fatty acid binding"/>
    <property type="evidence" value="ECO:0007669"/>
    <property type="project" value="TreeGrafter"/>
</dbReference>
<dbReference type="Proteomes" id="UP000521872">
    <property type="component" value="Unassembled WGS sequence"/>
</dbReference>
<dbReference type="AlphaFoldDB" id="A0A8H4QVF9"/>
<comment type="caution">
    <text evidence="2">The sequence shown here is derived from an EMBL/GenBank/DDBJ whole genome shotgun (WGS) entry which is preliminary data.</text>
</comment>
<name>A0A8H4QVF9_9AGAR</name>
<dbReference type="Gene3D" id="2.40.110.10">
    <property type="entry name" value="Butyryl-CoA Dehydrogenase, subunit A, domain 2"/>
    <property type="match status" value="1"/>
</dbReference>
<proteinExistence type="predicted"/>